<gene>
    <name evidence="20" type="ORF">MNOR_LOCUS26254</name>
</gene>
<feature type="domain" description="RWD" evidence="18">
    <location>
        <begin position="9"/>
        <end position="125"/>
    </location>
</feature>
<dbReference type="SUPFAM" id="SSF54495">
    <property type="entry name" value="UBC-like"/>
    <property type="match status" value="1"/>
</dbReference>
<keyword evidence="12" id="KW-1133">Transmembrane helix</keyword>
<dbReference type="Gene3D" id="1.20.120.1750">
    <property type="match status" value="1"/>
</dbReference>
<dbReference type="InterPro" id="IPR001841">
    <property type="entry name" value="Znf_RING"/>
</dbReference>
<dbReference type="PROSITE" id="PS51873">
    <property type="entry name" value="TRIAD"/>
    <property type="match status" value="1"/>
</dbReference>
<dbReference type="Gene3D" id="2.20.25.20">
    <property type="match status" value="1"/>
</dbReference>
<keyword evidence="7" id="KW-0479">Metal-binding</keyword>
<comment type="pathway">
    <text evidence="3">Protein modification; protein ubiquitination.</text>
</comment>
<keyword evidence="6" id="KW-0812">Transmembrane</keyword>
<dbReference type="CDD" id="cd16628">
    <property type="entry name" value="RING-HC_RBR_RNF14"/>
    <property type="match status" value="1"/>
</dbReference>
<keyword evidence="13" id="KW-0472">Membrane</keyword>
<dbReference type="GO" id="GO:0005737">
    <property type="term" value="C:cytoplasm"/>
    <property type="evidence" value="ECO:0007669"/>
    <property type="project" value="UniProtKB-ARBA"/>
</dbReference>
<dbReference type="GO" id="GO:0061630">
    <property type="term" value="F:ubiquitin protein ligase activity"/>
    <property type="evidence" value="ECO:0007669"/>
    <property type="project" value="UniProtKB-EC"/>
</dbReference>
<dbReference type="Proteomes" id="UP001497623">
    <property type="component" value="Unassembled WGS sequence"/>
</dbReference>
<dbReference type="AlphaFoldDB" id="A0AAV2RQ60"/>
<evidence type="ECO:0000259" key="19">
    <source>
        <dbReference type="PROSITE" id="PS51873"/>
    </source>
</evidence>
<evidence type="ECO:0000256" key="2">
    <source>
        <dbReference type="ARBA" id="ARBA00004167"/>
    </source>
</evidence>
<evidence type="ECO:0000256" key="3">
    <source>
        <dbReference type="ARBA" id="ARBA00004906"/>
    </source>
</evidence>
<reference evidence="20 21" key="1">
    <citation type="submission" date="2024-05" db="EMBL/GenBank/DDBJ databases">
        <authorList>
            <person name="Wallberg A."/>
        </authorList>
    </citation>
    <scope>NUCLEOTIDE SEQUENCE [LARGE SCALE GENOMIC DNA]</scope>
</reference>
<dbReference type="SMART" id="SM00647">
    <property type="entry name" value="IBR"/>
    <property type="match status" value="2"/>
</dbReference>
<dbReference type="Gene3D" id="3.10.110.10">
    <property type="entry name" value="Ubiquitin Conjugating Enzyme"/>
    <property type="match status" value="1"/>
</dbReference>
<dbReference type="InterPro" id="IPR002867">
    <property type="entry name" value="IBR_dom"/>
</dbReference>
<evidence type="ECO:0000313" key="20">
    <source>
        <dbReference type="EMBL" id="CAL4129158.1"/>
    </source>
</evidence>
<evidence type="ECO:0000256" key="11">
    <source>
        <dbReference type="ARBA" id="ARBA00022833"/>
    </source>
</evidence>
<feature type="domain" description="RING-type" evidence="17">
    <location>
        <begin position="162"/>
        <end position="207"/>
    </location>
</feature>
<dbReference type="PANTHER" id="PTHR11685">
    <property type="entry name" value="RBR FAMILY RING FINGER AND IBR DOMAIN-CONTAINING"/>
    <property type="match status" value="1"/>
</dbReference>
<dbReference type="InterPro" id="IPR031127">
    <property type="entry name" value="E3_UB_ligase_RBR"/>
</dbReference>
<dbReference type="Pfam" id="PF01485">
    <property type="entry name" value="IBR"/>
    <property type="match status" value="1"/>
</dbReference>
<keyword evidence="5" id="KW-0808">Transferase</keyword>
<dbReference type="GO" id="GO:0008270">
    <property type="term" value="F:zinc ion binding"/>
    <property type="evidence" value="ECO:0007669"/>
    <property type="project" value="UniProtKB-KW"/>
</dbReference>
<keyword evidence="10" id="KW-0833">Ubl conjugation pathway</keyword>
<evidence type="ECO:0000256" key="1">
    <source>
        <dbReference type="ARBA" id="ARBA00001798"/>
    </source>
</evidence>
<evidence type="ECO:0000259" key="17">
    <source>
        <dbReference type="PROSITE" id="PS50089"/>
    </source>
</evidence>
<dbReference type="InterPro" id="IPR013083">
    <property type="entry name" value="Znf_RING/FYVE/PHD"/>
</dbReference>
<evidence type="ECO:0000256" key="13">
    <source>
        <dbReference type="ARBA" id="ARBA00023136"/>
    </source>
</evidence>
<evidence type="ECO:0000259" key="18">
    <source>
        <dbReference type="PROSITE" id="PS50908"/>
    </source>
</evidence>
<evidence type="ECO:0000256" key="5">
    <source>
        <dbReference type="ARBA" id="ARBA00022679"/>
    </source>
</evidence>
<dbReference type="GO" id="GO:0031090">
    <property type="term" value="C:organelle membrane"/>
    <property type="evidence" value="ECO:0007669"/>
    <property type="project" value="UniProtKB-ARBA"/>
</dbReference>
<dbReference type="CDD" id="cd23820">
    <property type="entry name" value="RWD_RNF14"/>
    <property type="match status" value="1"/>
</dbReference>
<keyword evidence="9 16" id="KW-0863">Zinc-finger</keyword>
<dbReference type="PROSITE" id="PS50089">
    <property type="entry name" value="ZF_RING_2"/>
    <property type="match status" value="1"/>
</dbReference>
<dbReference type="SMART" id="SM00184">
    <property type="entry name" value="RING"/>
    <property type="match status" value="2"/>
</dbReference>
<keyword evidence="11" id="KW-0862">Zinc</keyword>
<evidence type="ECO:0000256" key="14">
    <source>
        <dbReference type="ARBA" id="ARBA00038342"/>
    </source>
</evidence>
<dbReference type="InterPro" id="IPR044066">
    <property type="entry name" value="TRIAD_supradom"/>
</dbReference>
<comment type="subcellular location">
    <subcellularLocation>
        <location evidence="2">Membrane</location>
        <topology evidence="2">Single-pass membrane protein</topology>
    </subcellularLocation>
</comment>
<dbReference type="GO" id="GO:0016567">
    <property type="term" value="P:protein ubiquitination"/>
    <property type="evidence" value="ECO:0007669"/>
    <property type="project" value="InterPro"/>
</dbReference>
<dbReference type="Pfam" id="PF05773">
    <property type="entry name" value="RWD"/>
    <property type="match status" value="1"/>
</dbReference>
<dbReference type="InterPro" id="IPR047548">
    <property type="entry name" value="Rcat_RBR_RNF14"/>
</dbReference>
<dbReference type="InterPro" id="IPR016135">
    <property type="entry name" value="UBQ-conjugating_enzyme/RWD"/>
</dbReference>
<dbReference type="PROSITE" id="PS50908">
    <property type="entry name" value="RWD"/>
    <property type="match status" value="1"/>
</dbReference>
<evidence type="ECO:0000256" key="16">
    <source>
        <dbReference type="PROSITE-ProRule" id="PRU00175"/>
    </source>
</evidence>
<dbReference type="InterPro" id="IPR006575">
    <property type="entry name" value="RWD_dom"/>
</dbReference>
<comment type="caution">
    <text evidence="20">The sequence shown here is derived from an EMBL/GenBank/DDBJ whole genome shotgun (WGS) entry which is preliminary data.</text>
</comment>
<evidence type="ECO:0000256" key="15">
    <source>
        <dbReference type="ARBA" id="ARBA00044508"/>
    </source>
</evidence>
<dbReference type="SUPFAM" id="SSF57850">
    <property type="entry name" value="RING/U-box"/>
    <property type="match status" value="3"/>
</dbReference>
<comment type="similarity">
    <text evidence="15">Belongs to the RBR family. RNF14 subfamily.</text>
</comment>
<evidence type="ECO:0000256" key="7">
    <source>
        <dbReference type="ARBA" id="ARBA00022723"/>
    </source>
</evidence>
<organism evidence="20 21">
    <name type="scientific">Meganyctiphanes norvegica</name>
    <name type="common">Northern krill</name>
    <name type="synonym">Thysanopoda norvegica</name>
    <dbReference type="NCBI Taxonomy" id="48144"/>
    <lineage>
        <taxon>Eukaryota</taxon>
        <taxon>Metazoa</taxon>
        <taxon>Ecdysozoa</taxon>
        <taxon>Arthropoda</taxon>
        <taxon>Crustacea</taxon>
        <taxon>Multicrustacea</taxon>
        <taxon>Malacostraca</taxon>
        <taxon>Eumalacostraca</taxon>
        <taxon>Eucarida</taxon>
        <taxon>Euphausiacea</taxon>
        <taxon>Euphausiidae</taxon>
        <taxon>Meganyctiphanes</taxon>
    </lineage>
</organism>
<keyword evidence="8" id="KW-0677">Repeat</keyword>
<evidence type="ECO:0000256" key="9">
    <source>
        <dbReference type="ARBA" id="ARBA00022771"/>
    </source>
</evidence>
<dbReference type="CDD" id="cd20354">
    <property type="entry name" value="Rcat_RBR_RNF14"/>
    <property type="match status" value="1"/>
</dbReference>
<dbReference type="Pfam" id="PF26200">
    <property type="entry name" value="Rcat_RNF216"/>
    <property type="match status" value="1"/>
</dbReference>
<comment type="catalytic activity">
    <reaction evidence="1">
        <text>[E2 ubiquitin-conjugating enzyme]-S-ubiquitinyl-L-cysteine + [acceptor protein]-L-lysine = [E2 ubiquitin-conjugating enzyme]-L-cysteine + [acceptor protein]-N(6)-ubiquitinyl-L-lysine.</text>
        <dbReference type="EC" id="2.3.2.31"/>
    </reaction>
</comment>
<evidence type="ECO:0000256" key="12">
    <source>
        <dbReference type="ARBA" id="ARBA00022989"/>
    </source>
</evidence>
<sequence>MDDVQDQEDECMVLGSMFDSNFTRDADGGTLHLPLKLAHPLALRSASDPAVNHDVIHLPPLCLQWTYQPTYPSTSPPHKIVTSDWLTQHQSNLLITKLDELWEENQGFVVVFIWAMWLQESSLDYLNIQNHVTLDDQSLINKLKIYDKDMKDKEFESSSFSCNVCYMESAGPECLKFAPCQHVFCKECTSSYFKVQIQEGNFSGLMCLEDGCEAEPTPKQIEELVGCDLYSIWEEQQLQCVLSIIMGQREICPRPHCRHPVPVDDRKRGECPACGYDFCIVCKNGWHGMEGCHLLNNDQHMSEELYTVDCPRPNCKEEVTMYCRIGSCNRCQLIFCGLCRYKAHPYRLCPLKSPTTRSILSEYIDGCADTQALHEDCYGRKYLINLRDHVLHEIFISKCTKPCPKCFTPIVKQSGCNKMICARCYASFCWICTEILDKDKPYEHFRSSETCVDQLFTSVDESSLNFSNINNWLADEIGDVDENEDIQVETKPFKR</sequence>
<dbReference type="EC" id="2.3.2.31" evidence="4"/>
<evidence type="ECO:0000256" key="6">
    <source>
        <dbReference type="ARBA" id="ARBA00022692"/>
    </source>
</evidence>
<protein>
    <recommendedName>
        <fullName evidence="4">RBR-type E3 ubiquitin transferase</fullName>
        <ecNumber evidence="4">2.3.2.31</ecNumber>
    </recommendedName>
</protein>
<keyword evidence="21" id="KW-1185">Reference proteome</keyword>
<comment type="similarity">
    <text evidence="14">Belongs to the RBR family. RNF144 subfamily.</text>
</comment>
<dbReference type="SMART" id="SM00591">
    <property type="entry name" value="RWD"/>
    <property type="match status" value="1"/>
</dbReference>
<dbReference type="FunFam" id="3.30.40.10:FF:000051">
    <property type="entry name" value="RBR-type E3 ubiquitin transferase"/>
    <property type="match status" value="1"/>
</dbReference>
<evidence type="ECO:0000256" key="10">
    <source>
        <dbReference type="ARBA" id="ARBA00022786"/>
    </source>
</evidence>
<name>A0AAV2RQ60_MEGNR</name>
<feature type="domain" description="RING-type" evidence="19">
    <location>
        <begin position="158"/>
        <end position="455"/>
    </location>
</feature>
<evidence type="ECO:0000256" key="4">
    <source>
        <dbReference type="ARBA" id="ARBA00012251"/>
    </source>
</evidence>
<proteinExistence type="inferred from homology"/>
<evidence type="ECO:0000256" key="8">
    <source>
        <dbReference type="ARBA" id="ARBA00022737"/>
    </source>
</evidence>
<dbReference type="InterPro" id="IPR031128">
    <property type="entry name" value="RNF14_RING-HC_Zfn"/>
</dbReference>
<dbReference type="Gene3D" id="3.30.40.10">
    <property type="entry name" value="Zinc/RING finger domain, C3HC4 (zinc finger)"/>
    <property type="match status" value="1"/>
</dbReference>
<dbReference type="EMBL" id="CAXKWB010025970">
    <property type="protein sequence ID" value="CAL4129158.1"/>
    <property type="molecule type" value="Genomic_DNA"/>
</dbReference>
<evidence type="ECO:0000313" key="21">
    <source>
        <dbReference type="Proteomes" id="UP001497623"/>
    </source>
</evidence>
<accession>A0AAV2RQ60</accession>